<evidence type="ECO:0000313" key="2">
    <source>
        <dbReference type="EMBL" id="QLL34782.1"/>
    </source>
</evidence>
<sequence length="349" mass="41224">MGYALTGYPSRSDKRRRQSQYRFCAYEDDRRRPKGKARARRKGTVEANGRVAQMKTPPSSLQELPVEVLERIFVLSRDLTLMPALNSYFYHNLKPSSHLLRKFMWEIYSFDYYDYEASVLRGKLSNFNENEVFLIDSIFDNRTFFEFYRDNYAELSKRVRGYIPRYCLEADFSMSHPDVPGYDFPERFYTEFDHLFLHKEMMNDLGNTFTFERVSEVIEGLLEWLFTEFPPYVKNYDQIHEAIVLVLDLGFPDYVDAPAGPLFALLHAVFENKDPQGLRAFADRLCEEEVEDSRIKLLESFLTRWYAEGESRDCLSDPMLWAELRRLSNMAVVEAIERCGGEPQYDIFF</sequence>
<dbReference type="OrthoDB" id="4038608at2759"/>
<name>A0A7G3ZMP6_9SACH</name>
<dbReference type="Proteomes" id="UP000515788">
    <property type="component" value="Chromosome 8"/>
</dbReference>
<dbReference type="GeneID" id="59328048"/>
<dbReference type="EMBL" id="CP059253">
    <property type="protein sequence ID" value="QLL34782.1"/>
    <property type="molecule type" value="Genomic_DNA"/>
</dbReference>
<evidence type="ECO:0000256" key="1">
    <source>
        <dbReference type="SAM" id="MobiDB-lite"/>
    </source>
</evidence>
<evidence type="ECO:0008006" key="4">
    <source>
        <dbReference type="Google" id="ProtNLM"/>
    </source>
</evidence>
<dbReference type="AlphaFoldDB" id="A0A7G3ZMP6"/>
<evidence type="ECO:0000313" key="3">
    <source>
        <dbReference type="Proteomes" id="UP000515788"/>
    </source>
</evidence>
<proteinExistence type="predicted"/>
<feature type="region of interest" description="Disordered" evidence="1">
    <location>
        <begin position="1"/>
        <end position="20"/>
    </location>
</feature>
<organism evidence="2 3">
    <name type="scientific">Torulaspora globosa</name>
    <dbReference type="NCBI Taxonomy" id="48254"/>
    <lineage>
        <taxon>Eukaryota</taxon>
        <taxon>Fungi</taxon>
        <taxon>Dikarya</taxon>
        <taxon>Ascomycota</taxon>
        <taxon>Saccharomycotina</taxon>
        <taxon>Saccharomycetes</taxon>
        <taxon>Saccharomycetales</taxon>
        <taxon>Saccharomycetaceae</taxon>
        <taxon>Torulaspora</taxon>
    </lineage>
</organism>
<accession>A0A7G3ZMP6</accession>
<keyword evidence="3" id="KW-1185">Reference proteome</keyword>
<feature type="compositionally biased region" description="Basic residues" evidence="1">
    <location>
        <begin position="32"/>
        <end position="42"/>
    </location>
</feature>
<dbReference type="KEGG" id="tgb:HG536_0H01570"/>
<protein>
    <recommendedName>
        <fullName evidence="4">F-box domain-containing protein</fullName>
    </recommendedName>
</protein>
<gene>
    <name evidence="2" type="ORF">HG536_0H01570</name>
</gene>
<feature type="region of interest" description="Disordered" evidence="1">
    <location>
        <begin position="26"/>
        <end position="47"/>
    </location>
</feature>
<dbReference type="RefSeq" id="XP_037141456.1">
    <property type="nucleotide sequence ID" value="XM_037285560.1"/>
</dbReference>
<reference evidence="2 3" key="1">
    <citation type="submission" date="2020-06" db="EMBL/GenBank/DDBJ databases">
        <title>The yeast mating-type switching endonuclease HO is a domesticated member of an unorthodox homing genetic element family.</title>
        <authorList>
            <person name="Coughlan A.Y."/>
            <person name="Lombardi L."/>
            <person name="Braun-Galleani S."/>
            <person name="Martos A.R."/>
            <person name="Galeote V."/>
            <person name="Bigey F."/>
            <person name="Dequin S."/>
            <person name="Byrne K.P."/>
            <person name="Wolfe K.H."/>
        </authorList>
    </citation>
    <scope>NUCLEOTIDE SEQUENCE [LARGE SCALE GENOMIC DNA]</scope>
    <source>
        <strain evidence="2 3">CBS764</strain>
    </source>
</reference>